<sequence length="109" mass="13350">MSCRIFYTKKAKQDLRDIYEYIAYELLVPETASEQTRRIMKEIKTLDEMPRRYRLYEEEPWHSEEIRFFPVDNYLVFYQPNESQNTVSIVRIMYGGRDIKNHLDRTTID</sequence>
<dbReference type="SUPFAM" id="SSF143011">
    <property type="entry name" value="RelE-like"/>
    <property type="match status" value="1"/>
</dbReference>
<dbReference type="RefSeq" id="WP_006568318.1">
    <property type="nucleotide sequence ID" value="NZ_CACRSQ010000010.1"/>
</dbReference>
<organism evidence="3">
    <name type="scientific">Anaerostipes caccae</name>
    <dbReference type="NCBI Taxonomy" id="105841"/>
    <lineage>
        <taxon>Bacteria</taxon>
        <taxon>Bacillati</taxon>
        <taxon>Bacillota</taxon>
        <taxon>Clostridia</taxon>
        <taxon>Lachnospirales</taxon>
        <taxon>Lachnospiraceae</taxon>
        <taxon>Anaerostipes</taxon>
    </lineage>
</organism>
<accession>A0A6N2WNS7</accession>
<gene>
    <name evidence="3" type="ORF">ACLFYP115_03304</name>
</gene>
<evidence type="ECO:0000256" key="1">
    <source>
        <dbReference type="ARBA" id="ARBA00006226"/>
    </source>
</evidence>
<comment type="similarity">
    <text evidence="1">Belongs to the RelE toxin family.</text>
</comment>
<dbReference type="InterPro" id="IPR007712">
    <property type="entry name" value="RelE/ParE_toxin"/>
</dbReference>
<reference evidence="3" key="1">
    <citation type="submission" date="2019-11" db="EMBL/GenBank/DDBJ databases">
        <authorList>
            <person name="Feng L."/>
        </authorList>
    </citation>
    <scope>NUCLEOTIDE SEQUENCE</scope>
    <source>
        <strain evidence="3">AcaccaeLFYP115</strain>
    </source>
</reference>
<dbReference type="AlphaFoldDB" id="A0A6N2WNS7"/>
<keyword evidence="2" id="KW-1277">Toxin-antitoxin system</keyword>
<proteinExistence type="inferred from homology"/>
<dbReference type="InterPro" id="IPR051803">
    <property type="entry name" value="TA_system_RelE-like_toxin"/>
</dbReference>
<dbReference type="InterPro" id="IPR035093">
    <property type="entry name" value="RelE/ParE_toxin_dom_sf"/>
</dbReference>
<dbReference type="EMBL" id="CACRSQ010000010">
    <property type="protein sequence ID" value="VYT40796.1"/>
    <property type="molecule type" value="Genomic_DNA"/>
</dbReference>
<evidence type="ECO:0000313" key="3">
    <source>
        <dbReference type="EMBL" id="VYT40796.1"/>
    </source>
</evidence>
<dbReference type="Pfam" id="PF05016">
    <property type="entry name" value="ParE_toxin"/>
    <property type="match status" value="1"/>
</dbReference>
<dbReference type="PANTHER" id="PTHR33755">
    <property type="entry name" value="TOXIN PARE1-RELATED"/>
    <property type="match status" value="1"/>
</dbReference>
<dbReference type="Gene3D" id="3.30.2310.20">
    <property type="entry name" value="RelE-like"/>
    <property type="match status" value="1"/>
</dbReference>
<name>A0A6N2WNS7_9FIRM</name>
<protein>
    <submittedName>
        <fullName evidence="3">Plasmid stabilisation system protein</fullName>
    </submittedName>
</protein>
<evidence type="ECO:0000256" key="2">
    <source>
        <dbReference type="ARBA" id="ARBA00022649"/>
    </source>
</evidence>